<reference evidence="1" key="1">
    <citation type="journal article" date="2021" name="Environ. Microbiol.">
        <title>Gene family expansions and transcriptome signatures uncover fungal adaptations to wood decay.</title>
        <authorList>
            <person name="Hage H."/>
            <person name="Miyauchi S."/>
            <person name="Viragh M."/>
            <person name="Drula E."/>
            <person name="Min B."/>
            <person name="Chaduli D."/>
            <person name="Navarro D."/>
            <person name="Favel A."/>
            <person name="Norest M."/>
            <person name="Lesage-Meessen L."/>
            <person name="Balint B."/>
            <person name="Merenyi Z."/>
            <person name="de Eugenio L."/>
            <person name="Morin E."/>
            <person name="Martinez A.T."/>
            <person name="Baldrian P."/>
            <person name="Stursova M."/>
            <person name="Martinez M.J."/>
            <person name="Novotny C."/>
            <person name="Magnuson J.K."/>
            <person name="Spatafora J.W."/>
            <person name="Maurice S."/>
            <person name="Pangilinan J."/>
            <person name="Andreopoulos W."/>
            <person name="LaButti K."/>
            <person name="Hundley H."/>
            <person name="Na H."/>
            <person name="Kuo A."/>
            <person name="Barry K."/>
            <person name="Lipzen A."/>
            <person name="Henrissat B."/>
            <person name="Riley R."/>
            <person name="Ahrendt S."/>
            <person name="Nagy L.G."/>
            <person name="Grigoriev I.V."/>
            <person name="Martin F."/>
            <person name="Rosso M.N."/>
        </authorList>
    </citation>
    <scope>NUCLEOTIDE SEQUENCE</scope>
    <source>
        <strain evidence="1">CBS 384.51</strain>
    </source>
</reference>
<sequence>MATQEPLNIVFIALSVSGQLNVHLASIEHLLSLNEEQSPPLHVHLLSFEPAAKHGTRLSTSANPRHTLTFHSLGELTLFTEISHNGLIDRHGPAQLLKRGGLKSYRFLAELFGFNPERYVAVYENILGVLQAIKPKVDVAVVDLTMPIGMDACMVAGIHWGLLCPNSGLELAKHDQPLLRGFWKLPAPYSGIPYPVPLHLIPYNIGLNFAFLRTLITHPRIKALEERRSKAGIPGKLLDKPLKELPFMICASVKEMEFPHVPGENVIYPGPILLPVPPLSSQQYPDLARFLDRKRTIVINMGSNFWYTSSDVENVAEAVVRARHNLPEKTTFQVLWKLNGKKDYEELLRAKLGEAGDDVHTEEWLVPPALAILQHPNVAAFVNHGGANSVHEAAYAGVPQIILPQWLDLYDYAVRVEWLGHGIYANKGYPAQIDAAQLADAFVRVLTSEGDELMKKSVEISEACKRGGGVHTVAETILKAAGVNRV</sequence>
<evidence type="ECO:0000313" key="2">
    <source>
        <dbReference type="Proteomes" id="UP001055072"/>
    </source>
</evidence>
<comment type="caution">
    <text evidence="1">The sequence shown here is derived from an EMBL/GenBank/DDBJ whole genome shotgun (WGS) entry which is preliminary data.</text>
</comment>
<accession>A0ACB8U1E7</accession>
<evidence type="ECO:0000313" key="1">
    <source>
        <dbReference type="EMBL" id="KAI0088183.1"/>
    </source>
</evidence>
<dbReference type="EMBL" id="MU274914">
    <property type="protein sequence ID" value="KAI0088183.1"/>
    <property type="molecule type" value="Genomic_DNA"/>
</dbReference>
<organism evidence="1 2">
    <name type="scientific">Irpex rosettiformis</name>
    <dbReference type="NCBI Taxonomy" id="378272"/>
    <lineage>
        <taxon>Eukaryota</taxon>
        <taxon>Fungi</taxon>
        <taxon>Dikarya</taxon>
        <taxon>Basidiomycota</taxon>
        <taxon>Agaricomycotina</taxon>
        <taxon>Agaricomycetes</taxon>
        <taxon>Polyporales</taxon>
        <taxon>Irpicaceae</taxon>
        <taxon>Irpex</taxon>
    </lineage>
</organism>
<name>A0ACB8U1E7_9APHY</name>
<protein>
    <submittedName>
        <fullName evidence="1">Uncharacterized protein</fullName>
    </submittedName>
</protein>
<keyword evidence="2" id="KW-1185">Reference proteome</keyword>
<dbReference type="Proteomes" id="UP001055072">
    <property type="component" value="Unassembled WGS sequence"/>
</dbReference>
<gene>
    <name evidence="1" type="ORF">BDY19DRAFT_994106</name>
</gene>
<proteinExistence type="predicted"/>